<dbReference type="Proteomes" id="UP000186456">
    <property type="component" value="Unassembled WGS sequence"/>
</dbReference>
<protein>
    <submittedName>
        <fullName evidence="2">Uncharacterized protein</fullName>
    </submittedName>
</protein>
<feature type="region of interest" description="Disordered" evidence="1">
    <location>
        <begin position="1"/>
        <end position="22"/>
    </location>
</feature>
<evidence type="ECO:0000313" key="2">
    <source>
        <dbReference type="EMBL" id="SDP24332.1"/>
    </source>
</evidence>
<accession>A0A1H0R468</accession>
<evidence type="ECO:0000256" key="1">
    <source>
        <dbReference type="SAM" id="MobiDB-lite"/>
    </source>
</evidence>
<proteinExistence type="predicted"/>
<organism evidence="2 3">
    <name type="scientific">Microbacterium testaceum (strain StLB037)</name>
    <dbReference type="NCBI Taxonomy" id="979556"/>
    <lineage>
        <taxon>Bacteria</taxon>
        <taxon>Bacillati</taxon>
        <taxon>Actinomycetota</taxon>
        <taxon>Actinomycetes</taxon>
        <taxon>Micrococcales</taxon>
        <taxon>Microbacteriaceae</taxon>
        <taxon>Microbacterium</taxon>
    </lineage>
</organism>
<dbReference type="AlphaFoldDB" id="A0A1H0R468"/>
<gene>
    <name evidence="2" type="ORF">SAMN04487788_2657</name>
</gene>
<reference evidence="2 3" key="1">
    <citation type="submission" date="2016-10" db="EMBL/GenBank/DDBJ databases">
        <authorList>
            <person name="de Groot N.N."/>
        </authorList>
    </citation>
    <scope>NUCLEOTIDE SEQUENCE [LARGE SCALE GENOMIC DNA]</scope>
    <source>
        <strain evidence="2 3">StLB037</strain>
    </source>
</reference>
<dbReference type="EMBL" id="FNJN01000006">
    <property type="protein sequence ID" value="SDP24332.1"/>
    <property type="molecule type" value="Genomic_DNA"/>
</dbReference>
<sequence>MTNPPMPRNPESGNDPDDLPEVFHGLIGIDVVDGELLPRAGGIEPRRT</sequence>
<dbReference type="RefSeq" id="WP_156371620.1">
    <property type="nucleotide sequence ID" value="NZ_FNJN01000006.1"/>
</dbReference>
<name>A0A1H0R468_MICTS</name>
<evidence type="ECO:0000313" key="3">
    <source>
        <dbReference type="Proteomes" id="UP000186456"/>
    </source>
</evidence>